<dbReference type="GO" id="GO:0000155">
    <property type="term" value="F:phosphorelay sensor kinase activity"/>
    <property type="evidence" value="ECO:0007669"/>
    <property type="project" value="InterPro"/>
</dbReference>
<comment type="caution">
    <text evidence="17">The sequence shown here is derived from an EMBL/GenBank/DDBJ whole genome shotgun (WGS) entry which is preliminary data.</text>
</comment>
<evidence type="ECO:0000256" key="11">
    <source>
        <dbReference type="ARBA" id="ARBA00022989"/>
    </source>
</evidence>
<feature type="domain" description="Histidine kinase" evidence="15">
    <location>
        <begin position="237"/>
        <end position="445"/>
    </location>
</feature>
<keyword evidence="11 14" id="KW-1133">Transmembrane helix</keyword>
<keyword evidence="9 17" id="KW-0418">Kinase</keyword>
<evidence type="ECO:0000256" key="1">
    <source>
        <dbReference type="ARBA" id="ARBA00000085"/>
    </source>
</evidence>
<feature type="domain" description="HAMP" evidence="16">
    <location>
        <begin position="177"/>
        <end position="229"/>
    </location>
</feature>
<keyword evidence="10" id="KW-0067">ATP-binding</keyword>
<dbReference type="InterPro" id="IPR050398">
    <property type="entry name" value="HssS/ArlS-like"/>
</dbReference>
<dbReference type="GO" id="GO:0005886">
    <property type="term" value="C:plasma membrane"/>
    <property type="evidence" value="ECO:0007669"/>
    <property type="project" value="UniProtKB-SubCell"/>
</dbReference>
<comment type="catalytic activity">
    <reaction evidence="1">
        <text>ATP + protein L-histidine = ADP + protein N-phospho-L-histidine.</text>
        <dbReference type="EC" id="2.7.13.3"/>
    </reaction>
</comment>
<dbReference type="Pfam" id="PF00512">
    <property type="entry name" value="HisKA"/>
    <property type="match status" value="1"/>
</dbReference>
<keyword evidence="18" id="KW-1185">Reference proteome</keyword>
<dbReference type="SUPFAM" id="SSF55874">
    <property type="entry name" value="ATPase domain of HSP90 chaperone/DNA topoisomerase II/histidine kinase"/>
    <property type="match status" value="1"/>
</dbReference>
<evidence type="ECO:0000256" key="7">
    <source>
        <dbReference type="ARBA" id="ARBA00022692"/>
    </source>
</evidence>
<dbReference type="InterPro" id="IPR036097">
    <property type="entry name" value="HisK_dim/P_sf"/>
</dbReference>
<dbReference type="Gene3D" id="3.30.565.10">
    <property type="entry name" value="Histidine kinase-like ATPase, C-terminal domain"/>
    <property type="match status" value="1"/>
</dbReference>
<dbReference type="GO" id="GO:0005524">
    <property type="term" value="F:ATP binding"/>
    <property type="evidence" value="ECO:0007669"/>
    <property type="project" value="UniProtKB-KW"/>
</dbReference>
<reference evidence="17 18" key="1">
    <citation type="journal article" date="2015" name="Stand. Genomic Sci.">
        <title>High quality draft genome sequence of the moderately halophilic bacterium Pontibacillus yanchengensis Y32(T) and comparison among Pontibacillus genomes.</title>
        <authorList>
            <person name="Huang J."/>
            <person name="Qiao Z.X."/>
            <person name="Tang J.W."/>
            <person name="Wang G."/>
        </authorList>
    </citation>
    <scope>NUCLEOTIDE SEQUENCE [LARGE SCALE GENOMIC DNA]</scope>
    <source>
        <strain evidence="17 18">Y32</strain>
    </source>
</reference>
<dbReference type="Pfam" id="PF02518">
    <property type="entry name" value="HATPase_c"/>
    <property type="match status" value="1"/>
</dbReference>
<evidence type="ECO:0000259" key="16">
    <source>
        <dbReference type="PROSITE" id="PS50885"/>
    </source>
</evidence>
<feature type="transmembrane region" description="Helical" evidence="14">
    <location>
        <begin position="153"/>
        <end position="175"/>
    </location>
</feature>
<evidence type="ECO:0000256" key="8">
    <source>
        <dbReference type="ARBA" id="ARBA00022741"/>
    </source>
</evidence>
<dbReference type="SUPFAM" id="SSF47384">
    <property type="entry name" value="Homodimeric domain of signal transducing histidine kinase"/>
    <property type="match status" value="1"/>
</dbReference>
<keyword evidence="7 14" id="KW-0812">Transmembrane</keyword>
<dbReference type="EMBL" id="AVBF01000077">
    <property type="protein sequence ID" value="KGP71201.1"/>
    <property type="molecule type" value="Genomic_DNA"/>
</dbReference>
<dbReference type="Proteomes" id="UP000030147">
    <property type="component" value="Unassembled WGS sequence"/>
</dbReference>
<evidence type="ECO:0000313" key="17">
    <source>
        <dbReference type="EMBL" id="KGP71201.1"/>
    </source>
</evidence>
<dbReference type="FunFam" id="1.10.287.130:FF:000001">
    <property type="entry name" value="Two-component sensor histidine kinase"/>
    <property type="match status" value="1"/>
</dbReference>
<dbReference type="PANTHER" id="PTHR45528:SF1">
    <property type="entry name" value="SENSOR HISTIDINE KINASE CPXA"/>
    <property type="match status" value="1"/>
</dbReference>
<sequence length="445" mass="50467">MKLLYQLNAAFTALLVIIMSVTAFFIYSLLLDILIQDEQNQLQDNGEILLSILYEQEYGARGDLLLSNIMRNNDFKVLFFDPDRNQVLYSSLPDSITEAWSSQFEREEQQKALWKSDGENYVISKLRYNYQGKRFLLVLATPLEELQSIQSVFAARMITIFIIGIFIAVLFSYLLTKRLVTPLSQLKREVKKIENRQFDSIQPIGASGEIGEVEQSVIEMANELDRYIHSQKHFFQNASHELKTPLMTIQGYAEGVKDGIFEGDAADRSLDVIVKESERLKKIVNEIILLAKLDSEEGIYHPQHISVSSVLDQTKERVLPLAQEKGIALDIELEEDKTLYMDEEKMLQAMINIVSNGIRHAKGEVVLKGFTHEGAYHIQIKDDGNGVPEDLLPQLFHRFVKGKEGETGLGLAISRAIIERSGGSIQVFNEENSGAVFEIKLSEET</sequence>
<proteinExistence type="predicted"/>
<dbReference type="Gene3D" id="6.10.340.10">
    <property type="match status" value="1"/>
</dbReference>
<gene>
    <name evidence="17" type="ORF">N782_20535</name>
</gene>
<feature type="transmembrane region" description="Helical" evidence="14">
    <location>
        <begin position="12"/>
        <end position="35"/>
    </location>
</feature>
<dbReference type="InterPro" id="IPR004358">
    <property type="entry name" value="Sig_transdc_His_kin-like_C"/>
</dbReference>
<dbReference type="InterPro" id="IPR003660">
    <property type="entry name" value="HAMP_dom"/>
</dbReference>
<dbReference type="EC" id="2.7.13.3" evidence="3"/>
<evidence type="ECO:0000256" key="3">
    <source>
        <dbReference type="ARBA" id="ARBA00012438"/>
    </source>
</evidence>
<dbReference type="PROSITE" id="PS50885">
    <property type="entry name" value="HAMP"/>
    <property type="match status" value="1"/>
</dbReference>
<evidence type="ECO:0000256" key="4">
    <source>
        <dbReference type="ARBA" id="ARBA00022475"/>
    </source>
</evidence>
<evidence type="ECO:0000256" key="2">
    <source>
        <dbReference type="ARBA" id="ARBA00004651"/>
    </source>
</evidence>
<keyword evidence="13 14" id="KW-0472">Membrane</keyword>
<comment type="subcellular location">
    <subcellularLocation>
        <location evidence="2">Cell membrane</location>
        <topology evidence="2">Multi-pass membrane protein</topology>
    </subcellularLocation>
</comment>
<evidence type="ECO:0000256" key="12">
    <source>
        <dbReference type="ARBA" id="ARBA00023012"/>
    </source>
</evidence>
<dbReference type="RefSeq" id="WP_036823580.1">
    <property type="nucleotide sequence ID" value="NZ_AVBF01000077.1"/>
</dbReference>
<protein>
    <recommendedName>
        <fullName evidence="3">histidine kinase</fullName>
        <ecNumber evidence="3">2.7.13.3</ecNumber>
    </recommendedName>
</protein>
<dbReference type="SMART" id="SM00387">
    <property type="entry name" value="HATPase_c"/>
    <property type="match status" value="1"/>
</dbReference>
<dbReference type="PROSITE" id="PS50109">
    <property type="entry name" value="HIS_KIN"/>
    <property type="match status" value="1"/>
</dbReference>
<organism evidence="17 18">
    <name type="scientific">Pontibacillus yanchengensis Y32</name>
    <dbReference type="NCBI Taxonomy" id="1385514"/>
    <lineage>
        <taxon>Bacteria</taxon>
        <taxon>Bacillati</taxon>
        <taxon>Bacillota</taxon>
        <taxon>Bacilli</taxon>
        <taxon>Bacillales</taxon>
        <taxon>Bacillaceae</taxon>
        <taxon>Pontibacillus</taxon>
    </lineage>
</organism>
<keyword evidence="5" id="KW-0597">Phosphoprotein</keyword>
<dbReference type="eggNOG" id="COG5002">
    <property type="taxonomic scope" value="Bacteria"/>
</dbReference>
<evidence type="ECO:0000256" key="6">
    <source>
        <dbReference type="ARBA" id="ARBA00022679"/>
    </source>
</evidence>
<dbReference type="Gene3D" id="1.10.287.130">
    <property type="match status" value="1"/>
</dbReference>
<evidence type="ECO:0000259" key="15">
    <source>
        <dbReference type="PROSITE" id="PS50109"/>
    </source>
</evidence>
<dbReference type="PRINTS" id="PR00344">
    <property type="entry name" value="BCTRLSENSOR"/>
</dbReference>
<evidence type="ECO:0000256" key="14">
    <source>
        <dbReference type="SAM" id="Phobius"/>
    </source>
</evidence>
<keyword evidence="6" id="KW-0808">Transferase</keyword>
<evidence type="ECO:0000313" key="18">
    <source>
        <dbReference type="Proteomes" id="UP000030147"/>
    </source>
</evidence>
<name>A0A0A2TAV7_9BACI</name>
<evidence type="ECO:0000256" key="9">
    <source>
        <dbReference type="ARBA" id="ARBA00022777"/>
    </source>
</evidence>
<dbReference type="SMART" id="SM00388">
    <property type="entry name" value="HisKA"/>
    <property type="match status" value="1"/>
</dbReference>
<dbReference type="InterPro" id="IPR036890">
    <property type="entry name" value="HATPase_C_sf"/>
</dbReference>
<dbReference type="PANTHER" id="PTHR45528">
    <property type="entry name" value="SENSOR HISTIDINE KINASE CPXA"/>
    <property type="match status" value="1"/>
</dbReference>
<dbReference type="STRING" id="1385514.N782_20535"/>
<dbReference type="AlphaFoldDB" id="A0A0A2TAV7"/>
<dbReference type="InterPro" id="IPR003594">
    <property type="entry name" value="HATPase_dom"/>
</dbReference>
<dbReference type="InterPro" id="IPR005467">
    <property type="entry name" value="His_kinase_dom"/>
</dbReference>
<keyword evidence="8" id="KW-0547">Nucleotide-binding</keyword>
<evidence type="ECO:0000256" key="13">
    <source>
        <dbReference type="ARBA" id="ARBA00023136"/>
    </source>
</evidence>
<evidence type="ECO:0000256" key="10">
    <source>
        <dbReference type="ARBA" id="ARBA00022840"/>
    </source>
</evidence>
<accession>A0A0A2TAV7</accession>
<evidence type="ECO:0000256" key="5">
    <source>
        <dbReference type="ARBA" id="ARBA00022553"/>
    </source>
</evidence>
<dbReference type="OrthoDB" id="9780718at2"/>
<keyword evidence="12" id="KW-0902">Two-component regulatory system</keyword>
<keyword evidence="4" id="KW-1003">Cell membrane</keyword>
<dbReference type="CDD" id="cd00082">
    <property type="entry name" value="HisKA"/>
    <property type="match status" value="1"/>
</dbReference>
<dbReference type="InterPro" id="IPR003661">
    <property type="entry name" value="HisK_dim/P_dom"/>
</dbReference>